<evidence type="ECO:0000256" key="4">
    <source>
        <dbReference type="ARBA" id="ARBA00022519"/>
    </source>
</evidence>
<feature type="domain" description="Mechanosensitive ion channel MscS C-terminal" evidence="13">
    <location>
        <begin position="329"/>
        <end position="394"/>
    </location>
</feature>
<keyword evidence="7" id="KW-0346">Stress response</keyword>
<dbReference type="SUPFAM" id="SSF50182">
    <property type="entry name" value="Sm-like ribonucleoproteins"/>
    <property type="match status" value="1"/>
</dbReference>
<dbReference type="InterPro" id="IPR006685">
    <property type="entry name" value="MscS_channel_2nd"/>
</dbReference>
<evidence type="ECO:0000259" key="13">
    <source>
        <dbReference type="Pfam" id="PF21082"/>
    </source>
</evidence>
<dbReference type="GO" id="GO:0008381">
    <property type="term" value="F:mechanosensitive monoatomic ion channel activity"/>
    <property type="evidence" value="ECO:0007669"/>
    <property type="project" value="InterPro"/>
</dbReference>
<dbReference type="InterPro" id="IPR023408">
    <property type="entry name" value="MscS_beta-dom_sf"/>
</dbReference>
<evidence type="ECO:0000256" key="5">
    <source>
        <dbReference type="ARBA" id="ARBA00022692"/>
    </source>
</evidence>
<dbReference type="EMBL" id="SACS01000013">
    <property type="protein sequence ID" value="RVU35674.1"/>
    <property type="molecule type" value="Genomic_DNA"/>
</dbReference>
<dbReference type="PANTHER" id="PTHR30414">
    <property type="entry name" value="MINICONDUCTANCE MECHANOSENSITIVE CHANNEL YBDG"/>
    <property type="match status" value="1"/>
</dbReference>
<evidence type="ECO:0000256" key="7">
    <source>
        <dbReference type="ARBA" id="ARBA00023016"/>
    </source>
</evidence>
<dbReference type="GO" id="GO:0005886">
    <property type="term" value="C:plasma membrane"/>
    <property type="evidence" value="ECO:0007669"/>
    <property type="project" value="UniProtKB-SubCell"/>
</dbReference>
<keyword evidence="15" id="KW-1185">Reference proteome</keyword>
<feature type="transmembrane region" description="Helical" evidence="11">
    <location>
        <begin position="95"/>
        <end position="119"/>
    </location>
</feature>
<dbReference type="RefSeq" id="WP_127699449.1">
    <property type="nucleotide sequence ID" value="NZ_SACS01000013.1"/>
</dbReference>
<proteinExistence type="inferred from homology"/>
<comment type="subcellular location">
    <subcellularLocation>
        <location evidence="1">Cell inner membrane</location>
        <topology evidence="1">Multi-pass membrane protein</topology>
    </subcellularLocation>
</comment>
<keyword evidence="3" id="KW-1003">Cell membrane</keyword>
<evidence type="ECO:0000256" key="1">
    <source>
        <dbReference type="ARBA" id="ARBA00004429"/>
    </source>
</evidence>
<evidence type="ECO:0000313" key="15">
    <source>
        <dbReference type="Proteomes" id="UP000283077"/>
    </source>
</evidence>
<dbReference type="GO" id="GO:0071470">
    <property type="term" value="P:cellular response to osmotic stress"/>
    <property type="evidence" value="ECO:0007669"/>
    <property type="project" value="InterPro"/>
</dbReference>
<feature type="transmembrane region" description="Helical" evidence="11">
    <location>
        <begin position="140"/>
        <end position="160"/>
    </location>
</feature>
<dbReference type="OrthoDB" id="9775207at2"/>
<dbReference type="FunFam" id="2.30.30.60:FF:000002">
    <property type="entry name" value="Mechanosensitive ion channel family protein"/>
    <property type="match status" value="1"/>
</dbReference>
<organism evidence="14 15">
    <name type="scientific">Rheinheimera riviphila</name>
    <dbReference type="NCBI Taxonomy" id="1834037"/>
    <lineage>
        <taxon>Bacteria</taxon>
        <taxon>Pseudomonadati</taxon>
        <taxon>Pseudomonadota</taxon>
        <taxon>Gammaproteobacteria</taxon>
        <taxon>Chromatiales</taxon>
        <taxon>Chromatiaceae</taxon>
        <taxon>Rheinheimera</taxon>
    </lineage>
</organism>
<dbReference type="Pfam" id="PF00924">
    <property type="entry name" value="MS_channel_2nd"/>
    <property type="match status" value="1"/>
</dbReference>
<sequence length="434" mass="48276">MKTQFMAWAKLQTWLEPTLAYYLMVMTLIIFTALVLHLMLHHGILRWLRHKTDVVDTSWRQALARNKLLSRMALTAQGMILEVQASIWLDSGSETLMLITLLSQLWVLLYGLLSGFSLLDTIEAVMQNNGFGKQAPVRGLFQSLKLAASVLAVILALSMISGKSPLLLLSGLGAMTAILLLVFKDPILGFVAGIQLSANKMLMLGDWLEMPKYGADGAVIEMNLTTVKVRNWDNTITSIPAYALISDSFKNWRGMSESGGRRLKRSIFIDASSVRFLQQTDIAQLEKSLLLKSYFDQKLPEIEIFNQSLDLSCALNGRRLTNLGTLRAYLTAFLNQHPDIHSQMTQMVRQLAPGPTGIPLEIYAFCSDTAWLHYEAVQADIFDHIFAVIAEFDLRVYQQPSGYDLRQLQRALPVSAPTAAPTNAPTTAAAPQAD</sequence>
<evidence type="ECO:0000256" key="8">
    <source>
        <dbReference type="ARBA" id="ARBA00023136"/>
    </source>
</evidence>
<comment type="caution">
    <text evidence="14">The sequence shown here is derived from an EMBL/GenBank/DDBJ whole genome shotgun (WGS) entry which is preliminary data.</text>
</comment>
<accession>A0A437QMC0</accession>
<evidence type="ECO:0000256" key="2">
    <source>
        <dbReference type="ARBA" id="ARBA00008017"/>
    </source>
</evidence>
<feature type="transmembrane region" description="Helical" evidence="11">
    <location>
        <begin position="20"/>
        <end position="40"/>
    </location>
</feature>
<protein>
    <recommendedName>
        <fullName evidence="9">Mechanosensing system component YbdG</fullName>
    </recommendedName>
    <alternativeName>
        <fullName evidence="10">Mechanosensitive channel homolog YbdG</fullName>
    </alternativeName>
</protein>
<comment type="similarity">
    <text evidence="2">Belongs to the MscS (TC 1.A.23) family.</text>
</comment>
<dbReference type="PANTHER" id="PTHR30414:SF0">
    <property type="entry name" value="MINICONDUCTANCE MECHANOSENSITIVE CHANNEL YBDG"/>
    <property type="match status" value="1"/>
</dbReference>
<evidence type="ECO:0000256" key="11">
    <source>
        <dbReference type="SAM" id="Phobius"/>
    </source>
</evidence>
<name>A0A437QMC0_9GAMM</name>
<evidence type="ECO:0000259" key="12">
    <source>
        <dbReference type="Pfam" id="PF00924"/>
    </source>
</evidence>
<keyword evidence="4" id="KW-0997">Cell inner membrane</keyword>
<dbReference type="Pfam" id="PF21082">
    <property type="entry name" value="MS_channel_3rd"/>
    <property type="match status" value="1"/>
</dbReference>
<keyword evidence="5 11" id="KW-0812">Transmembrane</keyword>
<dbReference type="Gene3D" id="2.30.30.60">
    <property type="match status" value="1"/>
</dbReference>
<keyword evidence="6 11" id="KW-1133">Transmembrane helix</keyword>
<evidence type="ECO:0000313" key="14">
    <source>
        <dbReference type="EMBL" id="RVU35674.1"/>
    </source>
</evidence>
<keyword evidence="8 11" id="KW-0472">Membrane</keyword>
<dbReference type="InterPro" id="IPR030192">
    <property type="entry name" value="YbdG"/>
</dbReference>
<evidence type="ECO:0000256" key="3">
    <source>
        <dbReference type="ARBA" id="ARBA00022475"/>
    </source>
</evidence>
<dbReference type="InterPro" id="IPR049278">
    <property type="entry name" value="MS_channel_C"/>
</dbReference>
<evidence type="ECO:0000256" key="10">
    <source>
        <dbReference type="ARBA" id="ARBA00093659"/>
    </source>
</evidence>
<dbReference type="Proteomes" id="UP000283077">
    <property type="component" value="Unassembled WGS sequence"/>
</dbReference>
<evidence type="ECO:0000256" key="6">
    <source>
        <dbReference type="ARBA" id="ARBA00022989"/>
    </source>
</evidence>
<evidence type="ECO:0000256" key="9">
    <source>
        <dbReference type="ARBA" id="ARBA00093630"/>
    </source>
</evidence>
<feature type="transmembrane region" description="Helical" evidence="11">
    <location>
        <begin position="166"/>
        <end position="183"/>
    </location>
</feature>
<dbReference type="AlphaFoldDB" id="A0A437QMC0"/>
<feature type="domain" description="Mechanosensitive ion channel MscS" evidence="12">
    <location>
        <begin position="185"/>
        <end position="253"/>
    </location>
</feature>
<gene>
    <name evidence="14" type="ORF">EOE67_12665</name>
</gene>
<reference evidence="14 15" key="1">
    <citation type="submission" date="2019-01" db="EMBL/GenBank/DDBJ databases">
        <authorList>
            <person name="Chen W.-M."/>
        </authorList>
    </citation>
    <scope>NUCLEOTIDE SEQUENCE [LARGE SCALE GENOMIC DNA]</scope>
    <source>
        <strain evidence="14 15">KYPC3</strain>
    </source>
</reference>
<dbReference type="InterPro" id="IPR010920">
    <property type="entry name" value="LSM_dom_sf"/>
</dbReference>